<feature type="domain" description="PASTA" evidence="2">
    <location>
        <begin position="9"/>
        <end position="76"/>
    </location>
</feature>
<comment type="caution">
    <text evidence="3">The sequence shown here is derived from an EMBL/GenBank/DDBJ whole genome shotgun (WGS) entry which is preliminary data.</text>
</comment>
<evidence type="ECO:0000313" key="3">
    <source>
        <dbReference type="EMBL" id="MFC7310039.1"/>
    </source>
</evidence>
<protein>
    <submittedName>
        <fullName evidence="3">PASTA domain-containing protein</fullName>
    </submittedName>
</protein>
<dbReference type="PROSITE" id="PS51178">
    <property type="entry name" value="PASTA"/>
    <property type="match status" value="1"/>
</dbReference>
<accession>A0ABW2JVQ2</accession>
<keyword evidence="4" id="KW-1185">Reference proteome</keyword>
<reference evidence="4" key="1">
    <citation type="journal article" date="2019" name="Int. J. Syst. Evol. Microbiol.">
        <title>The Global Catalogue of Microorganisms (GCM) 10K type strain sequencing project: providing services to taxonomists for standard genome sequencing and annotation.</title>
        <authorList>
            <consortium name="The Broad Institute Genomics Platform"/>
            <consortium name="The Broad Institute Genome Sequencing Center for Infectious Disease"/>
            <person name="Wu L."/>
            <person name="Ma J."/>
        </authorList>
    </citation>
    <scope>NUCLEOTIDE SEQUENCE [LARGE SCALE GENOMIC DNA]</scope>
    <source>
        <strain evidence="4">SYNS20</strain>
    </source>
</reference>
<dbReference type="Proteomes" id="UP001596523">
    <property type="component" value="Unassembled WGS sequence"/>
</dbReference>
<gene>
    <name evidence="3" type="ORF">ACFQVC_38205</name>
</gene>
<dbReference type="RefSeq" id="WP_381839788.1">
    <property type="nucleotide sequence ID" value="NZ_JBHTCF010000027.1"/>
</dbReference>
<feature type="region of interest" description="Disordered" evidence="1">
    <location>
        <begin position="75"/>
        <end position="116"/>
    </location>
</feature>
<organism evidence="3 4">
    <name type="scientific">Streptomyces monticola</name>
    <dbReference type="NCBI Taxonomy" id="2666263"/>
    <lineage>
        <taxon>Bacteria</taxon>
        <taxon>Bacillati</taxon>
        <taxon>Actinomycetota</taxon>
        <taxon>Actinomycetes</taxon>
        <taxon>Kitasatosporales</taxon>
        <taxon>Streptomycetaceae</taxon>
        <taxon>Streptomyces</taxon>
    </lineage>
</organism>
<evidence type="ECO:0000259" key="2">
    <source>
        <dbReference type="PROSITE" id="PS51178"/>
    </source>
</evidence>
<dbReference type="Gene3D" id="3.30.10.20">
    <property type="match status" value="1"/>
</dbReference>
<sequence length="116" mass="12488">MTALRSWSGTPDVRVPKFVGVMAMDVREQAAACGLLVEAPEEPEFPLMVTDYVLRQYPPPGADVPFGTVVTLWFDSGEGGGEGGVREPRTPQPPSGGIRREVNEPGDTGEWALPLH</sequence>
<evidence type="ECO:0000313" key="4">
    <source>
        <dbReference type="Proteomes" id="UP001596523"/>
    </source>
</evidence>
<proteinExistence type="predicted"/>
<dbReference type="InterPro" id="IPR005543">
    <property type="entry name" value="PASTA_dom"/>
</dbReference>
<evidence type="ECO:0000256" key="1">
    <source>
        <dbReference type="SAM" id="MobiDB-lite"/>
    </source>
</evidence>
<name>A0ABW2JVQ2_9ACTN</name>
<dbReference type="Pfam" id="PF03793">
    <property type="entry name" value="PASTA"/>
    <property type="match status" value="1"/>
</dbReference>
<dbReference type="EMBL" id="JBHTCF010000027">
    <property type="protein sequence ID" value="MFC7310039.1"/>
    <property type="molecule type" value="Genomic_DNA"/>
</dbReference>
<dbReference type="CDD" id="cd06577">
    <property type="entry name" value="PASTA_pknB"/>
    <property type="match status" value="1"/>
</dbReference>